<feature type="compositionally biased region" description="Low complexity" evidence="1">
    <location>
        <begin position="212"/>
        <end position="229"/>
    </location>
</feature>
<dbReference type="AlphaFoldDB" id="A0A0U1M6W4"/>
<evidence type="ECO:0000256" key="1">
    <source>
        <dbReference type="SAM" id="MobiDB-lite"/>
    </source>
</evidence>
<sequence length="253" mass="24727">MHPLSVALLAGSLLLFSAITLGDSILAFAPITALSGQYALEARHIGGSCPAASQTSCADGLGCCPSGAACTYSGQLPVCDELCGSGPKCSNGGCCQAGYFCGVTNDFCTPSPTGIAKMPTFSGPVNAPVTTPTTTAVTSVSGSDDPQDSSSPGGTVSHPTVTSTSIPSTRTGEGTYGSSHTPSNTAGRSRTSTSTSTKSTTTRTGAAGGGVVAKTSSRATPTPSSTGAASSLDAATALAAMGFGWIAGFFVIL</sequence>
<feature type="region of interest" description="Disordered" evidence="1">
    <location>
        <begin position="125"/>
        <end position="229"/>
    </location>
</feature>
<dbReference type="OMA" id="WMALAIM"/>
<proteinExistence type="predicted"/>
<protein>
    <submittedName>
        <fullName evidence="3">Uncharacterized protein</fullName>
    </submittedName>
</protein>
<reference evidence="3 4" key="1">
    <citation type="submission" date="2015-04" db="EMBL/GenBank/DDBJ databases">
        <authorList>
            <person name="Syromyatnikov M.Y."/>
            <person name="Popov V.N."/>
        </authorList>
    </citation>
    <scope>NUCLEOTIDE SEQUENCE [LARGE SCALE GENOMIC DNA]</scope>
    <source>
        <strain evidence="3">WF-38-12</strain>
    </source>
</reference>
<feature type="compositionally biased region" description="Polar residues" evidence="1">
    <location>
        <begin position="157"/>
        <end position="184"/>
    </location>
</feature>
<evidence type="ECO:0000313" key="3">
    <source>
        <dbReference type="EMBL" id="CRG90760.1"/>
    </source>
</evidence>
<feature type="chain" id="PRO_5018275779" evidence="2">
    <location>
        <begin position="23"/>
        <end position="253"/>
    </location>
</feature>
<name>A0A0U1M6W4_TALIS</name>
<dbReference type="EMBL" id="CVMT01000008">
    <property type="protein sequence ID" value="CRG90760.1"/>
    <property type="molecule type" value="Genomic_DNA"/>
</dbReference>
<accession>A0A0U1M6W4</accession>
<gene>
    <name evidence="3" type="ORF">PISL3812_07805</name>
</gene>
<feature type="compositionally biased region" description="Low complexity" evidence="1">
    <location>
        <begin position="185"/>
        <end position="205"/>
    </location>
</feature>
<dbReference type="Proteomes" id="UP000054383">
    <property type="component" value="Unassembled WGS sequence"/>
</dbReference>
<feature type="signal peptide" evidence="2">
    <location>
        <begin position="1"/>
        <end position="22"/>
    </location>
</feature>
<keyword evidence="2" id="KW-0732">Signal</keyword>
<evidence type="ECO:0000256" key="2">
    <source>
        <dbReference type="SAM" id="SignalP"/>
    </source>
</evidence>
<dbReference type="STRING" id="28573.A0A0U1M6W4"/>
<organism evidence="3 4">
    <name type="scientific">Talaromyces islandicus</name>
    <name type="common">Penicillium islandicum</name>
    <dbReference type="NCBI Taxonomy" id="28573"/>
    <lineage>
        <taxon>Eukaryota</taxon>
        <taxon>Fungi</taxon>
        <taxon>Dikarya</taxon>
        <taxon>Ascomycota</taxon>
        <taxon>Pezizomycotina</taxon>
        <taxon>Eurotiomycetes</taxon>
        <taxon>Eurotiomycetidae</taxon>
        <taxon>Eurotiales</taxon>
        <taxon>Trichocomaceae</taxon>
        <taxon>Talaromyces</taxon>
        <taxon>Talaromyces sect. Islandici</taxon>
    </lineage>
</organism>
<evidence type="ECO:0000313" key="4">
    <source>
        <dbReference type="Proteomes" id="UP000054383"/>
    </source>
</evidence>
<feature type="compositionally biased region" description="Low complexity" evidence="1">
    <location>
        <begin position="127"/>
        <end position="154"/>
    </location>
</feature>
<keyword evidence="4" id="KW-1185">Reference proteome</keyword>
<dbReference type="OrthoDB" id="4227144at2759"/>